<comment type="caution">
    <text evidence="9">The sequence shown here is derived from an EMBL/GenBank/DDBJ whole genome shotgun (WGS) entry which is preliminary data.</text>
</comment>
<comment type="subcellular location">
    <subcellularLocation>
        <location evidence="1">Nucleus</location>
    </subcellularLocation>
</comment>
<dbReference type="GO" id="GO:0043565">
    <property type="term" value="F:sequence-specific DNA binding"/>
    <property type="evidence" value="ECO:0007669"/>
    <property type="project" value="InterPro"/>
</dbReference>
<dbReference type="Proteomes" id="UP000664203">
    <property type="component" value="Unassembled WGS sequence"/>
</dbReference>
<dbReference type="PANTHER" id="PTHR10015:SF427">
    <property type="entry name" value="HEAT SHOCK FACTOR PROTEIN"/>
    <property type="match status" value="1"/>
</dbReference>
<name>A0A8H3FCK0_9LECA</name>
<feature type="compositionally biased region" description="Polar residues" evidence="7">
    <location>
        <begin position="705"/>
        <end position="719"/>
    </location>
</feature>
<dbReference type="Pfam" id="PF00447">
    <property type="entry name" value="HSF_DNA-bind"/>
    <property type="match status" value="1"/>
</dbReference>
<feature type="compositionally biased region" description="Polar residues" evidence="7">
    <location>
        <begin position="51"/>
        <end position="60"/>
    </location>
</feature>
<organism evidence="9 10">
    <name type="scientific">Alectoria fallacina</name>
    <dbReference type="NCBI Taxonomy" id="1903189"/>
    <lineage>
        <taxon>Eukaryota</taxon>
        <taxon>Fungi</taxon>
        <taxon>Dikarya</taxon>
        <taxon>Ascomycota</taxon>
        <taxon>Pezizomycotina</taxon>
        <taxon>Lecanoromycetes</taxon>
        <taxon>OSLEUM clade</taxon>
        <taxon>Lecanoromycetidae</taxon>
        <taxon>Lecanorales</taxon>
        <taxon>Lecanorineae</taxon>
        <taxon>Parmeliaceae</taxon>
        <taxon>Alectoria</taxon>
    </lineage>
</organism>
<evidence type="ECO:0000256" key="2">
    <source>
        <dbReference type="ARBA" id="ARBA00006403"/>
    </source>
</evidence>
<feature type="region of interest" description="Disordered" evidence="7">
    <location>
        <begin position="575"/>
        <end position="595"/>
    </location>
</feature>
<evidence type="ECO:0000256" key="3">
    <source>
        <dbReference type="ARBA" id="ARBA00023125"/>
    </source>
</evidence>
<feature type="region of interest" description="Disordered" evidence="7">
    <location>
        <begin position="259"/>
        <end position="297"/>
    </location>
</feature>
<feature type="region of interest" description="Disordered" evidence="7">
    <location>
        <begin position="1"/>
        <end position="86"/>
    </location>
</feature>
<evidence type="ECO:0000256" key="4">
    <source>
        <dbReference type="ARBA" id="ARBA00023242"/>
    </source>
</evidence>
<keyword evidence="10" id="KW-1185">Reference proteome</keyword>
<feature type="compositionally biased region" description="Polar residues" evidence="7">
    <location>
        <begin position="420"/>
        <end position="430"/>
    </location>
</feature>
<evidence type="ECO:0000259" key="8">
    <source>
        <dbReference type="SMART" id="SM00415"/>
    </source>
</evidence>
<gene>
    <name evidence="9" type="primary">HSF1</name>
    <name evidence="9" type="ORF">ALECFALPRED_002006</name>
</gene>
<dbReference type="Gene3D" id="1.10.10.10">
    <property type="entry name" value="Winged helix-like DNA-binding domain superfamily/Winged helix DNA-binding domain"/>
    <property type="match status" value="1"/>
</dbReference>
<dbReference type="InterPro" id="IPR000232">
    <property type="entry name" value="HSF_DNA-bd"/>
</dbReference>
<sequence>MSTLHTGKASLVPRQSQSNGLSSSPDMSNSHDYTAQDQYQYPSQADLLSHIPQTLESTGLLNDYRDQGPPYFKEPIPSSPAAANEGMRYRPDSQMDMVKYHNNSTMSEYPPAPTYEMQAPPQDYPGREDDLNQQALRAKRDAEAKRKQIPPFVQKLSSFLNSEKDPAKEGLIRWSRKGDSFIVIDEDEFARTLIPELFKHNNYASFVRQLNMYGFHKQVALSDGSMRAGERKNKSPSEYSNPYFQRDRPNLLWLIQKPKNAPAKGAGKGGTRTKQEDADEEIDDTFNRESSIPPNYGPMENGTSIGNGRHPLMLGNVGNNLPPDQFAAIQQELADIRANQLKITKLLNMTQIRHDQLYHQAKAFHHMHEQHDNSINAILTFLATVYNKNLDQGTTMDMRDLFNGLPNKQGQGNVVEVGDDNTQSPSNGRNQQQPFRRQPLLLKDGSANSPAQSVDSPKHYNQSFGKATPETYEYPTRPHSNLNSPAIQELSERGTSSNRSSQSPQIKPNNDSDQQMPEADIMSVINSHNANALSRNDSASTRMEFPEAFSHLQNANSQPPLTQRQREDMLNMMSNELANSPPNGTNNRNSSLTSYSAVGNSAGSNFEQLELERNRINQIEQQLREQSVRMENLKGTVVPLSPTGSIPGVTDQNYNNPTQELGFDDIFNTTDYFNGENSLNADFDWSNNNGDLPDYDFSIDVPSGENVTDTGENMFSTNGAQGGRVTEAGSSEATSPANTADDGTAGGEEAVGSPGKRRRIG</sequence>
<dbReference type="InterPro" id="IPR036388">
    <property type="entry name" value="WH-like_DNA-bd_sf"/>
</dbReference>
<accession>A0A8H3FCK0</accession>
<evidence type="ECO:0000256" key="7">
    <source>
        <dbReference type="SAM" id="MobiDB-lite"/>
    </source>
</evidence>
<reference evidence="9" key="1">
    <citation type="submission" date="2021-03" db="EMBL/GenBank/DDBJ databases">
        <authorList>
            <person name="Tagirdzhanova G."/>
        </authorList>
    </citation>
    <scope>NUCLEOTIDE SEQUENCE</scope>
</reference>
<dbReference type="OrthoDB" id="60033at2759"/>
<evidence type="ECO:0000256" key="1">
    <source>
        <dbReference type="ARBA" id="ARBA00004123"/>
    </source>
</evidence>
<dbReference type="AlphaFoldDB" id="A0A8H3FCK0"/>
<evidence type="ECO:0000256" key="6">
    <source>
        <dbReference type="SAM" id="Coils"/>
    </source>
</evidence>
<dbReference type="FunFam" id="1.10.10.10:FF:000173">
    <property type="entry name" value="Heat shock transcription factor Hsf1"/>
    <property type="match status" value="1"/>
</dbReference>
<dbReference type="SMART" id="SM00415">
    <property type="entry name" value="HSF"/>
    <property type="match status" value="1"/>
</dbReference>
<evidence type="ECO:0000313" key="10">
    <source>
        <dbReference type="Proteomes" id="UP000664203"/>
    </source>
</evidence>
<dbReference type="GO" id="GO:0005634">
    <property type="term" value="C:nucleus"/>
    <property type="evidence" value="ECO:0007669"/>
    <property type="project" value="UniProtKB-SubCell"/>
</dbReference>
<feature type="compositionally biased region" description="Polar residues" evidence="7">
    <location>
        <begin position="13"/>
        <end position="43"/>
    </location>
</feature>
<feature type="compositionally biased region" description="Polar residues" evidence="7">
    <location>
        <begin position="728"/>
        <end position="738"/>
    </location>
</feature>
<comment type="similarity">
    <text evidence="2 5">Belongs to the HSF family.</text>
</comment>
<feature type="region of interest" description="Disordered" evidence="7">
    <location>
        <begin position="401"/>
        <end position="515"/>
    </location>
</feature>
<feature type="region of interest" description="Disordered" evidence="7">
    <location>
        <begin position="701"/>
        <end position="761"/>
    </location>
</feature>
<proteinExistence type="inferred from homology"/>
<dbReference type="PANTHER" id="PTHR10015">
    <property type="entry name" value="HEAT SHOCK TRANSCRIPTION FACTOR"/>
    <property type="match status" value="1"/>
</dbReference>
<dbReference type="InterPro" id="IPR036390">
    <property type="entry name" value="WH_DNA-bd_sf"/>
</dbReference>
<dbReference type="GO" id="GO:0003700">
    <property type="term" value="F:DNA-binding transcription factor activity"/>
    <property type="evidence" value="ECO:0007669"/>
    <property type="project" value="InterPro"/>
</dbReference>
<protein>
    <submittedName>
        <fullName evidence="9">Stress-responsive transcription factor hsf1</fullName>
    </submittedName>
</protein>
<keyword evidence="6" id="KW-0175">Coiled coil</keyword>
<keyword evidence="4" id="KW-0539">Nucleus</keyword>
<evidence type="ECO:0000256" key="5">
    <source>
        <dbReference type="RuleBase" id="RU004020"/>
    </source>
</evidence>
<evidence type="ECO:0000313" key="9">
    <source>
        <dbReference type="EMBL" id="CAF9922054.1"/>
    </source>
</evidence>
<feature type="compositionally biased region" description="Polar residues" evidence="7">
    <location>
        <begin position="493"/>
        <end position="515"/>
    </location>
</feature>
<dbReference type="SUPFAM" id="SSF46785">
    <property type="entry name" value="Winged helix' DNA-binding domain"/>
    <property type="match status" value="1"/>
</dbReference>
<keyword evidence="3" id="KW-0238">DNA-binding</keyword>
<dbReference type="PRINTS" id="PR00056">
    <property type="entry name" value="HSFDOMAIN"/>
</dbReference>
<feature type="compositionally biased region" description="Polar residues" evidence="7">
    <location>
        <begin position="446"/>
        <end position="465"/>
    </location>
</feature>
<feature type="compositionally biased region" description="Low complexity" evidence="7">
    <location>
        <begin position="431"/>
        <end position="442"/>
    </location>
</feature>
<dbReference type="EMBL" id="CAJPDR010000151">
    <property type="protein sequence ID" value="CAF9922054.1"/>
    <property type="molecule type" value="Genomic_DNA"/>
</dbReference>
<feature type="coiled-coil region" evidence="6">
    <location>
        <begin position="606"/>
        <end position="636"/>
    </location>
</feature>
<feature type="domain" description="HSF-type DNA-binding" evidence="8">
    <location>
        <begin position="148"/>
        <end position="258"/>
    </location>
</feature>